<evidence type="ECO:0000256" key="2">
    <source>
        <dbReference type="HAMAP-Rule" id="MF_00274"/>
    </source>
</evidence>
<comment type="similarity">
    <text evidence="2">Belongs to the YbaB/EbfC family.</text>
</comment>
<comment type="subcellular location">
    <subcellularLocation>
        <location evidence="2">Cytoplasm</location>
        <location evidence="2">Nucleoid</location>
    </subcellularLocation>
</comment>
<feature type="coiled-coil region" evidence="3">
    <location>
        <begin position="16"/>
        <end position="43"/>
    </location>
</feature>
<evidence type="ECO:0000313" key="4">
    <source>
        <dbReference type="EMBL" id="HIU99687.1"/>
    </source>
</evidence>
<sequence>MAKFGGYGGFGGGNQMQQLMKQAQKMQQEMAKAQEELADTEVVATAGGGMIEVVMSCDRKLSSIKIDPAAVDPDDVEMLEDMIVAAMNEAFKLVEEEHNRIMGPLSGGLGGLI</sequence>
<dbReference type="PANTHER" id="PTHR33449">
    <property type="entry name" value="NUCLEOID-ASSOCIATED PROTEIN YBAB"/>
    <property type="match status" value="1"/>
</dbReference>
<dbReference type="Proteomes" id="UP000886891">
    <property type="component" value="Unassembled WGS sequence"/>
</dbReference>
<gene>
    <name evidence="4" type="ORF">IAB14_01070</name>
</gene>
<keyword evidence="2" id="KW-0963">Cytoplasm</keyword>
<dbReference type="HAMAP" id="MF_00274">
    <property type="entry name" value="DNA_YbaB_EbfC"/>
    <property type="match status" value="1"/>
</dbReference>
<organism evidence="4 5">
    <name type="scientific">Candidatus Stercoripulliclostridium merdipullorum</name>
    <dbReference type="NCBI Taxonomy" id="2840952"/>
    <lineage>
        <taxon>Bacteria</taxon>
        <taxon>Bacillati</taxon>
        <taxon>Bacillota</taxon>
        <taxon>Clostridia</taxon>
        <taxon>Eubacteriales</taxon>
        <taxon>Candidatus Stercoripulliclostridium</taxon>
    </lineage>
</organism>
<dbReference type="InterPro" id="IPR004401">
    <property type="entry name" value="YbaB/EbfC"/>
</dbReference>
<evidence type="ECO:0000256" key="3">
    <source>
        <dbReference type="SAM" id="Coils"/>
    </source>
</evidence>
<comment type="subunit">
    <text evidence="2">Homodimer.</text>
</comment>
<reference evidence="4" key="1">
    <citation type="submission" date="2020-10" db="EMBL/GenBank/DDBJ databases">
        <authorList>
            <person name="Gilroy R."/>
        </authorList>
    </citation>
    <scope>NUCLEOTIDE SEQUENCE</scope>
    <source>
        <strain evidence="4">23406</strain>
    </source>
</reference>
<proteinExistence type="inferred from homology"/>
<protein>
    <recommendedName>
        <fullName evidence="2">Nucleoid-associated protein IAB14_01070</fullName>
    </recommendedName>
</protein>
<accession>A0A9D1NBX4</accession>
<name>A0A9D1NBX4_9FIRM</name>
<dbReference type="Gene3D" id="3.30.1310.10">
    <property type="entry name" value="Nucleoid-associated protein YbaB-like domain"/>
    <property type="match status" value="1"/>
</dbReference>
<keyword evidence="3" id="KW-0175">Coiled coil</keyword>
<keyword evidence="1 2" id="KW-0238">DNA-binding</keyword>
<dbReference type="NCBIfam" id="TIGR00103">
    <property type="entry name" value="DNA_YbaB_EbfC"/>
    <property type="match status" value="1"/>
</dbReference>
<dbReference type="InterPro" id="IPR036894">
    <property type="entry name" value="YbaB-like_sf"/>
</dbReference>
<dbReference type="PIRSF" id="PIRSF004555">
    <property type="entry name" value="UCP004555"/>
    <property type="match status" value="1"/>
</dbReference>
<dbReference type="AlphaFoldDB" id="A0A9D1NBX4"/>
<dbReference type="Pfam" id="PF02575">
    <property type="entry name" value="YbaB_DNA_bd"/>
    <property type="match status" value="1"/>
</dbReference>
<comment type="function">
    <text evidence="2">Binds to DNA and alters its conformation. May be involved in regulation of gene expression, nucleoid organization and DNA protection.</text>
</comment>
<dbReference type="GO" id="GO:0005829">
    <property type="term" value="C:cytosol"/>
    <property type="evidence" value="ECO:0007669"/>
    <property type="project" value="TreeGrafter"/>
</dbReference>
<evidence type="ECO:0000256" key="1">
    <source>
        <dbReference type="ARBA" id="ARBA00023125"/>
    </source>
</evidence>
<dbReference type="GO" id="GO:0003677">
    <property type="term" value="F:DNA binding"/>
    <property type="evidence" value="ECO:0007669"/>
    <property type="project" value="UniProtKB-UniRule"/>
</dbReference>
<evidence type="ECO:0000313" key="5">
    <source>
        <dbReference type="Proteomes" id="UP000886891"/>
    </source>
</evidence>
<dbReference type="EMBL" id="DVOH01000011">
    <property type="protein sequence ID" value="HIU99687.1"/>
    <property type="molecule type" value="Genomic_DNA"/>
</dbReference>
<comment type="caution">
    <text evidence="4">The sequence shown here is derived from an EMBL/GenBank/DDBJ whole genome shotgun (WGS) entry which is preliminary data.</text>
</comment>
<dbReference type="PANTHER" id="PTHR33449:SF1">
    <property type="entry name" value="NUCLEOID-ASSOCIATED PROTEIN YBAB"/>
    <property type="match status" value="1"/>
</dbReference>
<dbReference type="GO" id="GO:0043590">
    <property type="term" value="C:bacterial nucleoid"/>
    <property type="evidence" value="ECO:0007669"/>
    <property type="project" value="UniProtKB-UniRule"/>
</dbReference>
<dbReference type="SUPFAM" id="SSF82607">
    <property type="entry name" value="YbaB-like"/>
    <property type="match status" value="1"/>
</dbReference>
<reference evidence="4" key="2">
    <citation type="journal article" date="2021" name="PeerJ">
        <title>Extensive microbial diversity within the chicken gut microbiome revealed by metagenomics and culture.</title>
        <authorList>
            <person name="Gilroy R."/>
            <person name="Ravi A."/>
            <person name="Getino M."/>
            <person name="Pursley I."/>
            <person name="Horton D.L."/>
            <person name="Alikhan N.F."/>
            <person name="Baker D."/>
            <person name="Gharbi K."/>
            <person name="Hall N."/>
            <person name="Watson M."/>
            <person name="Adriaenssens E.M."/>
            <person name="Foster-Nyarko E."/>
            <person name="Jarju S."/>
            <person name="Secka A."/>
            <person name="Antonio M."/>
            <person name="Oren A."/>
            <person name="Chaudhuri R.R."/>
            <person name="La Ragione R."/>
            <person name="Hildebrand F."/>
            <person name="Pallen M.J."/>
        </authorList>
    </citation>
    <scope>NUCLEOTIDE SEQUENCE</scope>
    <source>
        <strain evidence="4">23406</strain>
    </source>
</reference>